<organism evidence="1 2">
    <name type="scientific">[Clostridium] cellulosi</name>
    <dbReference type="NCBI Taxonomy" id="29343"/>
    <lineage>
        <taxon>Bacteria</taxon>
        <taxon>Bacillati</taxon>
        <taxon>Bacillota</taxon>
        <taxon>Clostridia</taxon>
        <taxon>Eubacteriales</taxon>
        <taxon>Oscillospiraceae</taxon>
        <taxon>Oscillospiraceae incertae sedis</taxon>
    </lineage>
</organism>
<dbReference type="STRING" id="29343.CCDG5_0458"/>
<gene>
    <name evidence="1" type="ORF">CCDG5_0458</name>
</gene>
<dbReference type="InterPro" id="IPR045706">
    <property type="entry name" value="DUF6062"/>
</dbReference>
<evidence type="ECO:0000313" key="1">
    <source>
        <dbReference type="EMBL" id="CDZ23596.1"/>
    </source>
</evidence>
<dbReference type="KEGG" id="ccel:CCDG5_0458"/>
<evidence type="ECO:0000313" key="2">
    <source>
        <dbReference type="Proteomes" id="UP000032431"/>
    </source>
</evidence>
<dbReference type="Pfam" id="PF19538">
    <property type="entry name" value="DUF6062"/>
    <property type="match status" value="1"/>
</dbReference>
<dbReference type="EMBL" id="LM995447">
    <property type="protein sequence ID" value="CDZ23596.1"/>
    <property type="molecule type" value="Genomic_DNA"/>
</dbReference>
<dbReference type="HOGENOM" id="CLU_1080905_0_0_9"/>
<keyword evidence="2" id="KW-1185">Reference proteome</keyword>
<dbReference type="PATRIC" id="fig|29343.3.peg.480"/>
<reference evidence="2" key="1">
    <citation type="submission" date="2014-07" db="EMBL/GenBank/DDBJ databases">
        <authorList>
            <person name="Wibberg D."/>
        </authorList>
    </citation>
    <scope>NUCLEOTIDE SEQUENCE [LARGE SCALE GENOMIC DNA]</scope>
    <source>
        <strain evidence="2">DG5</strain>
    </source>
</reference>
<proteinExistence type="predicted"/>
<protein>
    <submittedName>
        <fullName evidence="1">Uncharacterized protein</fullName>
    </submittedName>
</protein>
<name>A0A078KJ10_9FIRM</name>
<accession>A0A078KJ10</accession>
<sequence>MLLLTIAENAHNNDGRITAYSRKFMKEDICTIPINVVFEKKDGCPICRMRAELEERALDFVMGPAMMEPDVRHETNRLGFCPKHIEIMYGRGNKLPFALMLESHLIEINNTVFERHKKSLLRSTASQAAASAKDARTMAESCYVCARVEKAMNSEFETLWQMWKKEEEFRQSVADQPCICISDYAELIERGMKALDKKSFEEFYDVITKVAKKGLAELQSNVSGFCRMYDYRNNGEDFGNLRNAVKDAVSYLTGRMQK</sequence>
<dbReference type="AlphaFoldDB" id="A0A078KJ10"/>
<dbReference type="Proteomes" id="UP000032431">
    <property type="component" value="Chromosome I"/>
</dbReference>